<dbReference type="OrthoDB" id="6521367at2"/>
<keyword evidence="2" id="KW-0966">Cell projection</keyword>
<organism evidence="2 3">
    <name type="scientific">Brenneria roseae subsp. americana</name>
    <dbReference type="NCBI Taxonomy" id="1508507"/>
    <lineage>
        <taxon>Bacteria</taxon>
        <taxon>Pseudomonadati</taxon>
        <taxon>Pseudomonadota</taxon>
        <taxon>Gammaproteobacteria</taxon>
        <taxon>Enterobacterales</taxon>
        <taxon>Pectobacteriaceae</taxon>
        <taxon>Brenneria</taxon>
    </lineage>
</organism>
<evidence type="ECO:0000256" key="1">
    <source>
        <dbReference type="SAM" id="SignalP"/>
    </source>
</evidence>
<dbReference type="Proteomes" id="UP000245138">
    <property type="component" value="Unassembled WGS sequence"/>
</dbReference>
<dbReference type="EMBL" id="QDKJ01000003">
    <property type="protein sequence ID" value="PWC14291.1"/>
    <property type="molecule type" value="Genomic_DNA"/>
</dbReference>
<proteinExistence type="predicted"/>
<keyword evidence="2" id="KW-0282">Flagellum</keyword>
<keyword evidence="2" id="KW-0969">Cilium</keyword>
<sequence length="137" mass="14825">MTKKLYVLMLMLFVQTGMAADGSWDGGGSNVVISQRGISTSSPVMRPHGVIPPGRIMTSIHWNYKLQAFPPPGLRVALCTPGLCVPLDGGSGSTQALQGIDANNPLYFLYMLPGKGAIKPPVRVLTYQVLVNYREQH</sequence>
<dbReference type="InterPro" id="IPR009420">
    <property type="entry name" value="FlhE"/>
</dbReference>
<dbReference type="Pfam" id="PF06366">
    <property type="entry name" value="FlhE"/>
    <property type="match status" value="1"/>
</dbReference>
<comment type="caution">
    <text evidence="2">The sequence shown here is derived from an EMBL/GenBank/DDBJ whole genome shotgun (WGS) entry which is preliminary data.</text>
</comment>
<name>A0A2U1TY13_9GAMM</name>
<dbReference type="AlphaFoldDB" id="A0A2U1TY13"/>
<keyword evidence="3" id="KW-1185">Reference proteome</keyword>
<evidence type="ECO:0000313" key="2">
    <source>
        <dbReference type="EMBL" id="PWC14291.1"/>
    </source>
</evidence>
<gene>
    <name evidence="2" type="ORF">B4923_05130</name>
</gene>
<dbReference type="RefSeq" id="WP_109053289.1">
    <property type="nucleotide sequence ID" value="NZ_QDKJ01000003.1"/>
</dbReference>
<evidence type="ECO:0000313" key="3">
    <source>
        <dbReference type="Proteomes" id="UP000245138"/>
    </source>
</evidence>
<protein>
    <submittedName>
        <fullName evidence="2">Flagellar protein FlhE</fullName>
    </submittedName>
</protein>
<feature type="chain" id="PRO_5015718373" evidence="1">
    <location>
        <begin position="20"/>
        <end position="137"/>
    </location>
</feature>
<accession>A0A2U1TY13</accession>
<reference evidence="2 3" key="1">
    <citation type="submission" date="2018-04" db="EMBL/GenBank/DDBJ databases">
        <title>Brenneria corticis sp.nov.</title>
        <authorList>
            <person name="Li Y."/>
        </authorList>
    </citation>
    <scope>NUCLEOTIDE SEQUENCE [LARGE SCALE GENOMIC DNA]</scope>
    <source>
        <strain evidence="2 3">LMG 27715</strain>
    </source>
</reference>
<feature type="signal peptide" evidence="1">
    <location>
        <begin position="1"/>
        <end position="19"/>
    </location>
</feature>
<keyword evidence="1" id="KW-0732">Signal</keyword>